<evidence type="ECO:0000313" key="3">
    <source>
        <dbReference type="Proteomes" id="UP000729402"/>
    </source>
</evidence>
<name>A0A8J6BQM3_ZIZPA</name>
<proteinExistence type="predicted"/>
<evidence type="ECO:0000313" key="1">
    <source>
        <dbReference type="EMBL" id="KAG8065264.1"/>
    </source>
</evidence>
<gene>
    <name evidence="1" type="ORF">GUJ93_ZPchr0004g38783</name>
    <name evidence="2" type="ORF">GUJ93_ZPchr0012g21666</name>
</gene>
<comment type="caution">
    <text evidence="2">The sequence shown here is derived from an EMBL/GenBank/DDBJ whole genome shotgun (WGS) entry which is preliminary data.</text>
</comment>
<dbReference type="AlphaFoldDB" id="A0A8J6BQM3"/>
<dbReference type="EMBL" id="JAAALK010000285">
    <property type="protein sequence ID" value="KAG8065264.1"/>
    <property type="molecule type" value="Genomic_DNA"/>
</dbReference>
<dbReference type="Proteomes" id="UP000729402">
    <property type="component" value="Unassembled WGS sequence"/>
</dbReference>
<sequence length="82" mass="9186">MEALESSSSPRWTTNMTEIICTTFCMSHPAMRGPARQSCFLTSVTTKLSYSSSSFVLTISKNKKRIIHAWCHCHAPSFLLPC</sequence>
<reference evidence="2" key="1">
    <citation type="journal article" date="2021" name="bioRxiv">
        <title>Whole Genome Assembly and Annotation of Northern Wild Rice, Zizania palustris L., Supports a Whole Genome Duplication in the Zizania Genus.</title>
        <authorList>
            <person name="Haas M."/>
            <person name="Kono T."/>
            <person name="Macchietto M."/>
            <person name="Millas R."/>
            <person name="McGilp L."/>
            <person name="Shao M."/>
            <person name="Duquette J."/>
            <person name="Hirsch C.N."/>
            <person name="Kimball J."/>
        </authorList>
    </citation>
    <scope>NUCLEOTIDE SEQUENCE</scope>
    <source>
        <tissue evidence="2">Fresh leaf tissue</tissue>
    </source>
</reference>
<dbReference type="EMBL" id="JAAALK010000080">
    <property type="protein sequence ID" value="KAG8092384.1"/>
    <property type="molecule type" value="Genomic_DNA"/>
</dbReference>
<keyword evidence="3" id="KW-1185">Reference proteome</keyword>
<organism evidence="2 3">
    <name type="scientific">Zizania palustris</name>
    <name type="common">Northern wild rice</name>
    <dbReference type="NCBI Taxonomy" id="103762"/>
    <lineage>
        <taxon>Eukaryota</taxon>
        <taxon>Viridiplantae</taxon>
        <taxon>Streptophyta</taxon>
        <taxon>Embryophyta</taxon>
        <taxon>Tracheophyta</taxon>
        <taxon>Spermatophyta</taxon>
        <taxon>Magnoliopsida</taxon>
        <taxon>Liliopsida</taxon>
        <taxon>Poales</taxon>
        <taxon>Poaceae</taxon>
        <taxon>BOP clade</taxon>
        <taxon>Oryzoideae</taxon>
        <taxon>Oryzeae</taxon>
        <taxon>Zizaniinae</taxon>
        <taxon>Zizania</taxon>
    </lineage>
</organism>
<reference evidence="2" key="2">
    <citation type="submission" date="2021-02" db="EMBL/GenBank/DDBJ databases">
        <authorList>
            <person name="Kimball J.A."/>
            <person name="Haas M.W."/>
            <person name="Macchietto M."/>
            <person name="Kono T."/>
            <person name="Duquette J."/>
            <person name="Shao M."/>
        </authorList>
    </citation>
    <scope>NUCLEOTIDE SEQUENCE</scope>
    <source>
        <tissue evidence="2">Fresh leaf tissue</tissue>
    </source>
</reference>
<accession>A0A8J6BQM3</accession>
<protein>
    <submittedName>
        <fullName evidence="2">Uncharacterized protein</fullName>
    </submittedName>
</protein>
<evidence type="ECO:0000313" key="2">
    <source>
        <dbReference type="EMBL" id="KAG8092384.1"/>
    </source>
</evidence>